<dbReference type="STRING" id="1033802.SSPSH_001602"/>
<evidence type="ECO:0000256" key="1">
    <source>
        <dbReference type="ARBA" id="ARBA00007734"/>
    </source>
</evidence>
<dbReference type="SUPFAM" id="SSF53955">
    <property type="entry name" value="Lysozyme-like"/>
    <property type="match status" value="1"/>
</dbReference>
<dbReference type="SUPFAM" id="SSF54106">
    <property type="entry name" value="LysM domain"/>
    <property type="match status" value="4"/>
</dbReference>
<evidence type="ECO:0000256" key="2">
    <source>
        <dbReference type="SAM" id="MobiDB-lite"/>
    </source>
</evidence>
<dbReference type="Proteomes" id="UP000006242">
    <property type="component" value="Unassembled WGS sequence"/>
</dbReference>
<evidence type="ECO:0000259" key="4">
    <source>
        <dbReference type="PROSITE" id="PS51782"/>
    </source>
</evidence>
<dbReference type="EMBL" id="AFNV02000009">
    <property type="protein sequence ID" value="ERJ19529.1"/>
    <property type="molecule type" value="Genomic_DNA"/>
</dbReference>
<feature type="domain" description="LysM" evidence="4">
    <location>
        <begin position="485"/>
        <end position="529"/>
    </location>
</feature>
<dbReference type="GO" id="GO:0008933">
    <property type="term" value="F:peptidoglycan lytic transglycosylase activity"/>
    <property type="evidence" value="ECO:0007669"/>
    <property type="project" value="InterPro"/>
</dbReference>
<evidence type="ECO:0000313" key="5">
    <source>
        <dbReference type="EMBL" id="ERJ19529.1"/>
    </source>
</evidence>
<dbReference type="CDD" id="cd16894">
    <property type="entry name" value="MltD-like"/>
    <property type="match status" value="1"/>
</dbReference>
<dbReference type="PROSITE" id="PS51257">
    <property type="entry name" value="PROKAR_LIPOPROTEIN"/>
    <property type="match status" value="1"/>
</dbReference>
<name>U2FUB4_9GAMM</name>
<dbReference type="GO" id="GO:0016020">
    <property type="term" value="C:membrane"/>
    <property type="evidence" value="ECO:0007669"/>
    <property type="project" value="InterPro"/>
</dbReference>
<dbReference type="OrthoDB" id="9815002at2"/>
<feature type="region of interest" description="Disordered" evidence="2">
    <location>
        <begin position="24"/>
        <end position="58"/>
    </location>
</feature>
<sequence length="587" mass="63968">MPPKASGAVAALIASTALLFSGCATKPPASAPATPANTAAQNETATSDADTAPAVASADAVEVEVEVEDDFDSEDGEDDLELAGASTANWPDPETDLWSQIRNGFELDGYGKRYRVRRWTQQFATHQRHLQASLDRARPFLWHIVRRIDERGLPTELALLPIVESGYDPSARSYMGASGLWQFMPGTADHMGLARDWWYDGRNDVIASTDAALSYLDDLHRRYGGDWLLALAAYNAGPGRVDAALARAQQSDPDATYWDLELPLETTEYVPKLLALRRIMFAPERFGFDWPLLDNTPRTRAVALPSQTEIAVAAGMLDMSEEDLRRLNPALQRWASAPGKGTRLLVPAGKADAFEKALASASPRTLVQRNTHSYTVRRGDVLGVIAAKYHMSVAALRQANGLRSDRIRIGQKLTIPRTGAPGQPTPVAEPAETYIVQNGDSLWEIAQRYNVNVAAMRGSNPGVSTSLRPGQKLTIPGSATPPEPSTHIVRAGDSLWEIADANDVTIADLRRWNRLEPNTRLQPGQSIAIDGPAPLPDFYEVETGDSLWSIAARFSMQVTTLRSLNDMSSGSTIRPGQRLRLQPVSSS</sequence>
<dbReference type="InterPro" id="IPR036779">
    <property type="entry name" value="LysM_dom_sf"/>
</dbReference>
<dbReference type="Pfam" id="PF01476">
    <property type="entry name" value="LysM"/>
    <property type="match status" value="4"/>
</dbReference>
<feature type="region of interest" description="Disordered" evidence="2">
    <location>
        <begin position="567"/>
        <end position="587"/>
    </location>
</feature>
<comment type="caution">
    <text evidence="5">The sequence shown here is derived from an EMBL/GenBank/DDBJ whole genome shotgun (WGS) entry which is preliminary data.</text>
</comment>
<keyword evidence="3" id="KW-0732">Signal</keyword>
<feature type="domain" description="LysM" evidence="4">
    <location>
        <begin position="372"/>
        <end position="415"/>
    </location>
</feature>
<dbReference type="GO" id="GO:0016787">
    <property type="term" value="F:hydrolase activity"/>
    <property type="evidence" value="ECO:0007669"/>
    <property type="project" value="UniProtKB-KW"/>
</dbReference>
<comment type="similarity">
    <text evidence="1">Belongs to the transglycosylase Slt family.</text>
</comment>
<dbReference type="RefSeq" id="WP_006915479.1">
    <property type="nucleotide sequence ID" value="NZ_AFNV02000009.1"/>
</dbReference>
<evidence type="ECO:0000313" key="6">
    <source>
        <dbReference type="Proteomes" id="UP000006242"/>
    </source>
</evidence>
<feature type="signal peptide" evidence="3">
    <location>
        <begin position="1"/>
        <end position="26"/>
    </location>
</feature>
<dbReference type="eggNOG" id="COG1388">
    <property type="taxonomic scope" value="Bacteria"/>
</dbReference>
<feature type="domain" description="LysM" evidence="4">
    <location>
        <begin position="537"/>
        <end position="581"/>
    </location>
</feature>
<dbReference type="PANTHER" id="PTHR33734:SF22">
    <property type="entry name" value="MEMBRANE-BOUND LYTIC MUREIN TRANSGLYCOSYLASE D"/>
    <property type="match status" value="1"/>
</dbReference>
<dbReference type="AlphaFoldDB" id="U2FUB4"/>
<evidence type="ECO:0000256" key="3">
    <source>
        <dbReference type="SAM" id="SignalP"/>
    </source>
</evidence>
<dbReference type="Pfam" id="PF01464">
    <property type="entry name" value="SLT"/>
    <property type="match status" value="1"/>
</dbReference>
<dbReference type="PROSITE" id="PS51782">
    <property type="entry name" value="LYSM"/>
    <property type="match status" value="4"/>
</dbReference>
<reference evidence="5 6" key="2">
    <citation type="journal article" date="2013" name="PLoS ONE">
        <title>INDIGO - INtegrated Data Warehouse of MIcrobial GenOmes with Examples from the Red Sea Extremophiles.</title>
        <authorList>
            <person name="Alam I."/>
            <person name="Antunes A."/>
            <person name="Kamau A.A."/>
            <person name="Ba Alawi W."/>
            <person name="Kalkatawi M."/>
            <person name="Stingl U."/>
            <person name="Bajic V.B."/>
        </authorList>
    </citation>
    <scope>NUCLEOTIDE SEQUENCE [LARGE SCALE GENOMIC DNA]</scope>
    <source>
        <strain evidence="5 6">E1L3A</strain>
    </source>
</reference>
<protein>
    <submittedName>
        <fullName evidence="5">Membrane-bound lytic peptidoglycan transglycosylase D protein</fullName>
        <ecNumber evidence="5">3.6.3.40</ecNumber>
    </submittedName>
</protein>
<dbReference type="PROSITE" id="PS00922">
    <property type="entry name" value="TRANSGLYCOSYLASE"/>
    <property type="match status" value="1"/>
</dbReference>
<keyword evidence="5" id="KW-0378">Hydrolase</keyword>
<dbReference type="EC" id="3.6.3.40" evidence="5"/>
<dbReference type="InterPro" id="IPR023346">
    <property type="entry name" value="Lysozyme-like_dom_sf"/>
</dbReference>
<dbReference type="InterPro" id="IPR000189">
    <property type="entry name" value="Transglyc_AS"/>
</dbReference>
<dbReference type="InterPro" id="IPR008258">
    <property type="entry name" value="Transglycosylase_SLT_dom_1"/>
</dbReference>
<organism evidence="5 6">
    <name type="scientific">Salinisphaera shabanensis E1L3A</name>
    <dbReference type="NCBI Taxonomy" id="1033802"/>
    <lineage>
        <taxon>Bacteria</taxon>
        <taxon>Pseudomonadati</taxon>
        <taxon>Pseudomonadota</taxon>
        <taxon>Gammaproteobacteria</taxon>
        <taxon>Salinisphaerales</taxon>
        <taxon>Salinisphaeraceae</taxon>
        <taxon>Salinisphaera</taxon>
    </lineage>
</organism>
<accession>U2FUB4</accession>
<dbReference type="Gene3D" id="3.10.350.10">
    <property type="entry name" value="LysM domain"/>
    <property type="match status" value="4"/>
</dbReference>
<dbReference type="Gene3D" id="1.10.530.10">
    <property type="match status" value="1"/>
</dbReference>
<dbReference type="eggNOG" id="COG0741">
    <property type="taxonomic scope" value="Bacteria"/>
</dbReference>
<proteinExistence type="inferred from homology"/>
<dbReference type="SMART" id="SM00257">
    <property type="entry name" value="LysM"/>
    <property type="match status" value="4"/>
</dbReference>
<gene>
    <name evidence="5" type="ORF">SSPSH_001602</name>
</gene>
<dbReference type="PANTHER" id="PTHR33734">
    <property type="entry name" value="LYSM DOMAIN-CONTAINING GPI-ANCHORED PROTEIN 2"/>
    <property type="match status" value="1"/>
</dbReference>
<reference evidence="5 6" key="1">
    <citation type="journal article" date="2011" name="J. Bacteriol.">
        <title>Genome sequence of Salinisphaera shabanensis, a gammaproteobacterium from the harsh, variable environment of the brine-seawater interface of the Shaban Deep in the Red Sea.</title>
        <authorList>
            <person name="Antunes A."/>
            <person name="Alam I."/>
            <person name="Bajic V.B."/>
            <person name="Stingl U."/>
        </authorList>
    </citation>
    <scope>NUCLEOTIDE SEQUENCE [LARGE SCALE GENOMIC DNA]</scope>
    <source>
        <strain evidence="5 6">E1L3A</strain>
    </source>
</reference>
<dbReference type="GO" id="GO:0000270">
    <property type="term" value="P:peptidoglycan metabolic process"/>
    <property type="evidence" value="ECO:0007669"/>
    <property type="project" value="InterPro"/>
</dbReference>
<dbReference type="CDD" id="cd00118">
    <property type="entry name" value="LysM"/>
    <property type="match status" value="4"/>
</dbReference>
<feature type="domain" description="LysM" evidence="4">
    <location>
        <begin position="432"/>
        <end position="475"/>
    </location>
</feature>
<keyword evidence="6" id="KW-1185">Reference proteome</keyword>
<feature type="chain" id="PRO_5004627987" evidence="3">
    <location>
        <begin position="27"/>
        <end position="587"/>
    </location>
</feature>
<dbReference type="InterPro" id="IPR018392">
    <property type="entry name" value="LysM"/>
</dbReference>